<evidence type="ECO:0008006" key="3">
    <source>
        <dbReference type="Google" id="ProtNLM"/>
    </source>
</evidence>
<dbReference type="KEGG" id="cmd:B841_07670"/>
<accession>S5SVG2</accession>
<proteinExistence type="predicted"/>
<dbReference type="PATRIC" id="fig|1224163.3.peg.1539"/>
<evidence type="ECO:0000313" key="2">
    <source>
        <dbReference type="Proteomes" id="UP000015388"/>
    </source>
</evidence>
<reference evidence="1 2" key="1">
    <citation type="submission" date="2012-11" db="EMBL/GenBank/DDBJ databases">
        <title>The complete genome sequence of Corynebacterium maris Coryn-1 (=DSM 45190).</title>
        <authorList>
            <person name="Schaffert L."/>
            <person name="Albersmeier A."/>
            <person name="Kalinowski J."/>
            <person name="Ruckert C."/>
        </authorList>
    </citation>
    <scope>NUCLEOTIDE SEQUENCE [LARGE SCALE GENOMIC DNA]</scope>
    <source>
        <strain evidence="2">Coryn-1</strain>
    </source>
</reference>
<dbReference type="RefSeq" id="WP_020934940.1">
    <property type="nucleotide sequence ID" value="NC_021915.1"/>
</dbReference>
<protein>
    <recommendedName>
        <fullName evidence="3">DUF5808 domain-containing protein</fullName>
    </recommendedName>
</protein>
<name>S5SVG2_9CORY</name>
<sequence length="237" mass="24396">MNTRPDDSGTHDDGIRRIFGVPVSLPGLADARAHLRGFEPENPDLFVPRTFGAGWNLNVGAVAVKLGLIRPDDSLPDLAEHIPPGVAGALRVAPIVGGAVVAAAGVRAALTHKRLPSNWGITFKPTRWSSGPAAMAAPVLISAGAGAWAEFSARQGSEGVEVDATAAAQALSMQAMSLLLITAATRRADDPQSSRLWPAAGIVAAPVVTTGVLVATVRSALRQLDGSLRGARTDKNG</sequence>
<dbReference type="STRING" id="1224163.B841_07670"/>
<dbReference type="EMBL" id="CP003924">
    <property type="protein sequence ID" value="AGS35007.1"/>
    <property type="molecule type" value="Genomic_DNA"/>
</dbReference>
<gene>
    <name evidence="1" type="ORF">B841_07670</name>
</gene>
<evidence type="ECO:0000313" key="1">
    <source>
        <dbReference type="EMBL" id="AGS35007.1"/>
    </source>
</evidence>
<dbReference type="Proteomes" id="UP000015388">
    <property type="component" value="Chromosome"/>
</dbReference>
<dbReference type="AlphaFoldDB" id="S5SVG2"/>
<organism evidence="1 2">
    <name type="scientific">Corynebacterium maris DSM 45190</name>
    <dbReference type="NCBI Taxonomy" id="1224163"/>
    <lineage>
        <taxon>Bacteria</taxon>
        <taxon>Bacillati</taxon>
        <taxon>Actinomycetota</taxon>
        <taxon>Actinomycetes</taxon>
        <taxon>Mycobacteriales</taxon>
        <taxon>Corynebacteriaceae</taxon>
        <taxon>Corynebacterium</taxon>
    </lineage>
</organism>
<keyword evidence="2" id="KW-1185">Reference proteome</keyword>
<dbReference type="eggNOG" id="ENOG50340W7">
    <property type="taxonomic scope" value="Bacteria"/>
</dbReference>
<dbReference type="HOGENOM" id="CLU_100479_0_0_11"/>